<feature type="region of interest" description="Disordered" evidence="1">
    <location>
        <begin position="136"/>
        <end position="184"/>
    </location>
</feature>
<feature type="compositionally biased region" description="Polar residues" evidence="1">
    <location>
        <begin position="173"/>
        <end position="182"/>
    </location>
</feature>
<proteinExistence type="predicted"/>
<feature type="compositionally biased region" description="Basic and acidic residues" evidence="1">
    <location>
        <begin position="223"/>
        <end position="240"/>
    </location>
</feature>
<name>A0AAN9J8C7_CLITE</name>
<feature type="region of interest" description="Disordered" evidence="1">
    <location>
        <begin position="223"/>
        <end position="248"/>
    </location>
</feature>
<dbReference type="Proteomes" id="UP001359559">
    <property type="component" value="Unassembled WGS sequence"/>
</dbReference>
<accession>A0AAN9J8C7</accession>
<dbReference type="EMBL" id="JAYKXN010000004">
    <property type="protein sequence ID" value="KAK7293501.1"/>
    <property type="molecule type" value="Genomic_DNA"/>
</dbReference>
<comment type="caution">
    <text evidence="2">The sequence shown here is derived from an EMBL/GenBank/DDBJ whole genome shotgun (WGS) entry which is preliminary data.</text>
</comment>
<organism evidence="2 3">
    <name type="scientific">Clitoria ternatea</name>
    <name type="common">Butterfly pea</name>
    <dbReference type="NCBI Taxonomy" id="43366"/>
    <lineage>
        <taxon>Eukaryota</taxon>
        <taxon>Viridiplantae</taxon>
        <taxon>Streptophyta</taxon>
        <taxon>Embryophyta</taxon>
        <taxon>Tracheophyta</taxon>
        <taxon>Spermatophyta</taxon>
        <taxon>Magnoliopsida</taxon>
        <taxon>eudicotyledons</taxon>
        <taxon>Gunneridae</taxon>
        <taxon>Pentapetalae</taxon>
        <taxon>rosids</taxon>
        <taxon>fabids</taxon>
        <taxon>Fabales</taxon>
        <taxon>Fabaceae</taxon>
        <taxon>Papilionoideae</taxon>
        <taxon>50 kb inversion clade</taxon>
        <taxon>NPAAA clade</taxon>
        <taxon>indigoferoid/millettioid clade</taxon>
        <taxon>Phaseoleae</taxon>
        <taxon>Clitoria</taxon>
    </lineage>
</organism>
<evidence type="ECO:0000313" key="3">
    <source>
        <dbReference type="Proteomes" id="UP001359559"/>
    </source>
</evidence>
<protein>
    <submittedName>
        <fullName evidence="2">Uncharacterized protein</fullName>
    </submittedName>
</protein>
<sequence length="248" mass="27756">MHNLILRLFVAIMEARKWLQEKKSGLDSNSDIGYASPSLNLVTLLRLPKDNGSPVDVAKSYMRALPPWASPSIDLTKPPTPSGIQLFKEETPHLYDSTSSSKLLRVLELVWESKYIYNSTNLVDASANLAKGLGSRVSPGTQDDNKEITTSGLRDESLDDMNRDGDQVKVNGINDTNGSGNKLDSIEETKEDCKMGSGWSRTQTLDNETTSVIVFIGTRTRNERFKDGRRRREDPKETKHCPQRNSNR</sequence>
<dbReference type="AlphaFoldDB" id="A0AAN9J8C7"/>
<evidence type="ECO:0000256" key="1">
    <source>
        <dbReference type="SAM" id="MobiDB-lite"/>
    </source>
</evidence>
<gene>
    <name evidence="2" type="ORF">RJT34_16368</name>
</gene>
<evidence type="ECO:0000313" key="2">
    <source>
        <dbReference type="EMBL" id="KAK7293501.1"/>
    </source>
</evidence>
<reference evidence="2 3" key="1">
    <citation type="submission" date="2024-01" db="EMBL/GenBank/DDBJ databases">
        <title>The genomes of 5 underutilized Papilionoideae crops provide insights into root nodulation and disease resistance.</title>
        <authorList>
            <person name="Yuan L."/>
        </authorList>
    </citation>
    <scope>NUCLEOTIDE SEQUENCE [LARGE SCALE GENOMIC DNA]</scope>
    <source>
        <strain evidence="2">LY-2023</strain>
        <tissue evidence="2">Leaf</tissue>
    </source>
</reference>
<keyword evidence="3" id="KW-1185">Reference proteome</keyword>
<feature type="compositionally biased region" description="Basic and acidic residues" evidence="1">
    <location>
        <begin position="143"/>
        <end position="167"/>
    </location>
</feature>